<dbReference type="GO" id="GO:0007052">
    <property type="term" value="P:mitotic spindle organization"/>
    <property type="evidence" value="ECO:0007669"/>
    <property type="project" value="TreeGrafter"/>
</dbReference>
<keyword evidence="3 4" id="KW-0505">Motor protein</keyword>
<dbReference type="InterPro" id="IPR027417">
    <property type="entry name" value="P-loop_NTPase"/>
</dbReference>
<dbReference type="InParanoid" id="K3WRM2"/>
<dbReference type="eggNOG" id="KOG4280">
    <property type="taxonomic scope" value="Eukaryota"/>
</dbReference>
<feature type="domain" description="Kinesin motor" evidence="7">
    <location>
        <begin position="33"/>
        <end position="384"/>
    </location>
</feature>
<feature type="coiled-coil region" evidence="5">
    <location>
        <begin position="636"/>
        <end position="663"/>
    </location>
</feature>
<name>K3WRM2_GLOUD</name>
<keyword evidence="2 3" id="KW-0067">ATP-binding</keyword>
<keyword evidence="9" id="KW-1185">Reference proteome</keyword>
<organism evidence="8 9">
    <name type="scientific">Globisporangium ultimum (strain ATCC 200006 / CBS 805.95 / DAOM BR144)</name>
    <name type="common">Pythium ultimum</name>
    <dbReference type="NCBI Taxonomy" id="431595"/>
    <lineage>
        <taxon>Eukaryota</taxon>
        <taxon>Sar</taxon>
        <taxon>Stramenopiles</taxon>
        <taxon>Oomycota</taxon>
        <taxon>Peronosporomycetes</taxon>
        <taxon>Pythiales</taxon>
        <taxon>Pythiaceae</taxon>
        <taxon>Globisporangium</taxon>
    </lineage>
</organism>
<evidence type="ECO:0000313" key="9">
    <source>
        <dbReference type="Proteomes" id="UP000019132"/>
    </source>
</evidence>
<feature type="compositionally biased region" description="Low complexity" evidence="6">
    <location>
        <begin position="419"/>
        <end position="429"/>
    </location>
</feature>
<dbReference type="FunFam" id="3.40.850.10:FF:000226">
    <property type="entry name" value="Kinesin-like protein"/>
    <property type="match status" value="1"/>
</dbReference>
<feature type="compositionally biased region" description="Low complexity" evidence="6">
    <location>
        <begin position="7"/>
        <end position="20"/>
    </location>
</feature>
<dbReference type="OMA" id="WHADASM"/>
<dbReference type="AlphaFoldDB" id="K3WRM2"/>
<dbReference type="PRINTS" id="PR00380">
    <property type="entry name" value="KINESINHEAVY"/>
</dbReference>
<dbReference type="GO" id="GO:0008017">
    <property type="term" value="F:microtubule binding"/>
    <property type="evidence" value="ECO:0007669"/>
    <property type="project" value="InterPro"/>
</dbReference>
<dbReference type="CDD" id="cd00106">
    <property type="entry name" value="KISc"/>
    <property type="match status" value="1"/>
</dbReference>
<keyword evidence="4" id="KW-0493">Microtubule</keyword>
<dbReference type="GO" id="GO:0003777">
    <property type="term" value="F:microtubule motor activity"/>
    <property type="evidence" value="ECO:0007669"/>
    <property type="project" value="InterPro"/>
</dbReference>
<reference evidence="9" key="2">
    <citation type="submission" date="2010-04" db="EMBL/GenBank/DDBJ databases">
        <authorList>
            <person name="Buell R."/>
            <person name="Hamilton J."/>
            <person name="Hostetler J."/>
        </authorList>
    </citation>
    <scope>NUCLEOTIDE SEQUENCE [LARGE SCALE GENOMIC DNA]</scope>
    <source>
        <strain evidence="9">DAOM:BR144</strain>
    </source>
</reference>
<evidence type="ECO:0000256" key="1">
    <source>
        <dbReference type="ARBA" id="ARBA00022741"/>
    </source>
</evidence>
<dbReference type="PROSITE" id="PS00411">
    <property type="entry name" value="KINESIN_MOTOR_1"/>
    <property type="match status" value="1"/>
</dbReference>
<dbReference type="GO" id="GO:0051231">
    <property type="term" value="P:spindle elongation"/>
    <property type="evidence" value="ECO:0007669"/>
    <property type="project" value="TreeGrafter"/>
</dbReference>
<dbReference type="InterPro" id="IPR019821">
    <property type="entry name" value="Kinesin_motor_CS"/>
</dbReference>
<dbReference type="InterPro" id="IPR036961">
    <property type="entry name" value="Kinesin_motor_dom_sf"/>
</dbReference>
<feature type="compositionally biased region" description="Polar residues" evidence="6">
    <location>
        <begin position="469"/>
        <end position="482"/>
    </location>
</feature>
<dbReference type="HOGENOM" id="CLU_012899_0_0_1"/>
<dbReference type="InterPro" id="IPR001752">
    <property type="entry name" value="Kinesin_motor_dom"/>
</dbReference>
<dbReference type="STRING" id="431595.K3WRM2"/>
<dbReference type="PANTHER" id="PTHR47969:SF29">
    <property type="entry name" value="KINESIN-LIKE PROTEIN"/>
    <property type="match status" value="1"/>
</dbReference>
<feature type="region of interest" description="Disordered" evidence="6">
    <location>
        <begin position="1"/>
        <end position="27"/>
    </location>
</feature>
<dbReference type="Pfam" id="PF00225">
    <property type="entry name" value="Kinesin"/>
    <property type="match status" value="1"/>
</dbReference>
<dbReference type="SMART" id="SM00129">
    <property type="entry name" value="KISc"/>
    <property type="match status" value="1"/>
</dbReference>
<evidence type="ECO:0000256" key="5">
    <source>
        <dbReference type="SAM" id="Coils"/>
    </source>
</evidence>
<feature type="binding site" evidence="3">
    <location>
        <begin position="116"/>
        <end position="123"/>
    </location>
    <ligand>
        <name>ATP</name>
        <dbReference type="ChEBI" id="CHEBI:30616"/>
    </ligand>
</feature>
<dbReference type="EMBL" id="GL376585">
    <property type="status" value="NOT_ANNOTATED_CDS"/>
    <property type="molecule type" value="Genomic_DNA"/>
</dbReference>
<feature type="region of interest" description="Disordered" evidence="6">
    <location>
        <begin position="462"/>
        <end position="484"/>
    </location>
</feature>
<protein>
    <recommendedName>
        <fullName evidence="4">Kinesin-like protein</fullName>
    </recommendedName>
</protein>
<feature type="region of interest" description="Disordered" evidence="6">
    <location>
        <begin position="419"/>
        <end position="438"/>
    </location>
</feature>
<dbReference type="VEuPathDB" id="FungiDB:PYU1_G007600"/>
<keyword evidence="5" id="KW-0175">Coiled coil</keyword>
<dbReference type="EnsemblProtists" id="PYU1_T007616">
    <property type="protein sequence ID" value="PYU1_T007616"/>
    <property type="gene ID" value="PYU1_G007600"/>
</dbReference>
<dbReference type="GO" id="GO:0005874">
    <property type="term" value="C:microtubule"/>
    <property type="evidence" value="ECO:0007669"/>
    <property type="project" value="UniProtKB-KW"/>
</dbReference>
<proteinExistence type="inferred from homology"/>
<sequence>MQNGPETTSSASTSDAEVAAPLPPRRNGGVSENIQVLIRIRPLIDRETSQERTAGSHSIRATDSQTIEVRTADATLRCSYDAVFDPSVSQEQVYERVAECTQAFLQGFNATLFAYGQTGSGKSFTMFGAETDLSRYRPGLQKSSAGVIPRAIKDIFASVVQKEAAAAGAGGPSAKRDGVQSATVYCSFVQIYNEQIFDLLRDSNMNAPLEIHEDRKNGIYVEGLSEYAVHSVNDCLTLLQCGEQHRAVRSTHMNQVSSRSHSVFQLMLEQHKQDGSVLKSKFNLVDLAGSEKWNSDSMMQHHHISEMTNINLSLHTLGRCIASLSTKTSGPKHVPYRDSKLTRLLQDSLGGNTKTKIIATLSPSMDCIDESISTLKFADRAKQVMVLVRVNEQREIDPAYVEKLQDELEKLREVVRLLRSSSSSSNNNNADEHDDDLRSRLVRVLNENTEMKRQIEKQRQELEQLRRQSGSSGQATNGSHSSEFLDPSVQFAKQHLENTLRQLKDASDRFFRFEIEEDELKSIHTKVFQQAPVGTIATTEGTAGGQKGTFAMSLTKPKPPNDSTVKGTPSAAPDLLYRVRGRGTSLSEPSSSSGDWKRDGGALQNGKSAAVVDVEKELALSRKAIEKQTKLQNWLIEKEKRELLKLQQEQQFFEEQRRAAAEKDAKFYKHAAATKKKLLSAAVASPKPSTAEM</sequence>
<evidence type="ECO:0000259" key="7">
    <source>
        <dbReference type="PROSITE" id="PS50067"/>
    </source>
</evidence>
<dbReference type="InterPro" id="IPR027640">
    <property type="entry name" value="Kinesin-like_fam"/>
</dbReference>
<keyword evidence="1 3" id="KW-0547">Nucleotide-binding</keyword>
<evidence type="ECO:0000313" key="8">
    <source>
        <dbReference type="EnsemblProtists" id="PYU1_T007616"/>
    </source>
</evidence>
<dbReference type="GO" id="GO:0007018">
    <property type="term" value="P:microtubule-based movement"/>
    <property type="evidence" value="ECO:0007669"/>
    <property type="project" value="InterPro"/>
</dbReference>
<reference evidence="8" key="3">
    <citation type="submission" date="2015-02" db="UniProtKB">
        <authorList>
            <consortium name="EnsemblProtists"/>
        </authorList>
    </citation>
    <scope>IDENTIFICATION</scope>
    <source>
        <strain evidence="8">DAOM BR144</strain>
    </source>
</reference>
<dbReference type="GO" id="GO:0005524">
    <property type="term" value="F:ATP binding"/>
    <property type="evidence" value="ECO:0007669"/>
    <property type="project" value="UniProtKB-UniRule"/>
</dbReference>
<dbReference type="PROSITE" id="PS50067">
    <property type="entry name" value="KINESIN_MOTOR_2"/>
    <property type="match status" value="1"/>
</dbReference>
<dbReference type="SUPFAM" id="SSF52540">
    <property type="entry name" value="P-loop containing nucleoside triphosphate hydrolases"/>
    <property type="match status" value="1"/>
</dbReference>
<evidence type="ECO:0000256" key="6">
    <source>
        <dbReference type="SAM" id="MobiDB-lite"/>
    </source>
</evidence>
<dbReference type="Proteomes" id="UP000019132">
    <property type="component" value="Unassembled WGS sequence"/>
</dbReference>
<feature type="region of interest" description="Disordered" evidence="6">
    <location>
        <begin position="538"/>
        <end position="606"/>
    </location>
</feature>
<dbReference type="PANTHER" id="PTHR47969">
    <property type="entry name" value="CHROMOSOME-ASSOCIATED KINESIN KIF4A-RELATED"/>
    <property type="match status" value="1"/>
</dbReference>
<evidence type="ECO:0000256" key="3">
    <source>
        <dbReference type="PROSITE-ProRule" id="PRU00283"/>
    </source>
</evidence>
<comment type="similarity">
    <text evidence="3 4">Belongs to the TRAFAC class myosin-kinesin ATPase superfamily. Kinesin family.</text>
</comment>
<accession>K3WRM2</accession>
<reference evidence="9" key="1">
    <citation type="journal article" date="2010" name="Genome Biol.">
        <title>Genome sequence of the necrotrophic plant pathogen Pythium ultimum reveals original pathogenicity mechanisms and effector repertoire.</title>
        <authorList>
            <person name="Levesque C.A."/>
            <person name="Brouwer H."/>
            <person name="Cano L."/>
            <person name="Hamilton J.P."/>
            <person name="Holt C."/>
            <person name="Huitema E."/>
            <person name="Raffaele S."/>
            <person name="Robideau G.P."/>
            <person name="Thines M."/>
            <person name="Win J."/>
            <person name="Zerillo M.M."/>
            <person name="Beakes G.W."/>
            <person name="Boore J.L."/>
            <person name="Busam D."/>
            <person name="Dumas B."/>
            <person name="Ferriera S."/>
            <person name="Fuerstenberg S.I."/>
            <person name="Gachon C.M."/>
            <person name="Gaulin E."/>
            <person name="Govers F."/>
            <person name="Grenville-Briggs L."/>
            <person name="Horner N."/>
            <person name="Hostetler J."/>
            <person name="Jiang R.H."/>
            <person name="Johnson J."/>
            <person name="Krajaejun T."/>
            <person name="Lin H."/>
            <person name="Meijer H.J."/>
            <person name="Moore B."/>
            <person name="Morris P."/>
            <person name="Phuntmart V."/>
            <person name="Puiu D."/>
            <person name="Shetty J."/>
            <person name="Stajich J.E."/>
            <person name="Tripathy S."/>
            <person name="Wawra S."/>
            <person name="van West P."/>
            <person name="Whitty B.R."/>
            <person name="Coutinho P.M."/>
            <person name="Henrissat B."/>
            <person name="Martin F."/>
            <person name="Thomas P.D."/>
            <person name="Tyler B.M."/>
            <person name="De Vries R.P."/>
            <person name="Kamoun S."/>
            <person name="Yandell M."/>
            <person name="Tisserat N."/>
            <person name="Buell C.R."/>
        </authorList>
    </citation>
    <scope>NUCLEOTIDE SEQUENCE</scope>
    <source>
        <strain evidence="9">DAOM:BR144</strain>
    </source>
</reference>
<evidence type="ECO:0000256" key="2">
    <source>
        <dbReference type="ARBA" id="ARBA00022840"/>
    </source>
</evidence>
<dbReference type="GO" id="GO:0005875">
    <property type="term" value="C:microtubule associated complex"/>
    <property type="evidence" value="ECO:0007669"/>
    <property type="project" value="TreeGrafter"/>
</dbReference>
<evidence type="ECO:0000256" key="4">
    <source>
        <dbReference type="RuleBase" id="RU000394"/>
    </source>
</evidence>
<dbReference type="Gene3D" id="3.40.850.10">
    <property type="entry name" value="Kinesin motor domain"/>
    <property type="match status" value="1"/>
</dbReference>